<protein>
    <recommendedName>
        <fullName evidence="1">Pterin-binding domain-containing protein</fullName>
    </recommendedName>
</protein>
<gene>
    <name evidence="2" type="ORF">LCGC14_0648480</name>
</gene>
<dbReference type="PANTHER" id="PTHR20941">
    <property type="entry name" value="FOLATE SYNTHESIS PROTEINS"/>
    <property type="match status" value="1"/>
</dbReference>
<feature type="domain" description="Pterin-binding" evidence="1">
    <location>
        <begin position="20"/>
        <end position="195"/>
    </location>
</feature>
<name>A0A0F9QX39_9ZZZZ</name>
<reference evidence="2" key="1">
    <citation type="journal article" date="2015" name="Nature">
        <title>Complex archaea that bridge the gap between prokaryotes and eukaryotes.</title>
        <authorList>
            <person name="Spang A."/>
            <person name="Saw J.H."/>
            <person name="Jorgensen S.L."/>
            <person name="Zaremba-Niedzwiedzka K."/>
            <person name="Martijn J."/>
            <person name="Lind A.E."/>
            <person name="van Eijk R."/>
            <person name="Schleper C."/>
            <person name="Guy L."/>
            <person name="Ettema T.J."/>
        </authorList>
    </citation>
    <scope>NUCLEOTIDE SEQUENCE</scope>
</reference>
<proteinExistence type="predicted"/>
<dbReference type="PANTHER" id="PTHR20941:SF1">
    <property type="entry name" value="FOLIC ACID SYNTHESIS PROTEIN FOL1"/>
    <property type="match status" value="1"/>
</dbReference>
<dbReference type="InterPro" id="IPR000489">
    <property type="entry name" value="Pterin-binding_dom"/>
</dbReference>
<dbReference type="Pfam" id="PF00809">
    <property type="entry name" value="Pterin_bind"/>
    <property type="match status" value="1"/>
</dbReference>
<dbReference type="PROSITE" id="PS50972">
    <property type="entry name" value="PTERIN_BINDING"/>
    <property type="match status" value="1"/>
</dbReference>
<accession>A0A0F9QX39</accession>
<dbReference type="EMBL" id="LAZR01001198">
    <property type="protein sequence ID" value="KKN48875.1"/>
    <property type="molecule type" value="Genomic_DNA"/>
</dbReference>
<organism evidence="2">
    <name type="scientific">marine sediment metagenome</name>
    <dbReference type="NCBI Taxonomy" id="412755"/>
    <lineage>
        <taxon>unclassified sequences</taxon>
        <taxon>metagenomes</taxon>
        <taxon>ecological metagenomes</taxon>
    </lineage>
</organism>
<dbReference type="InterPro" id="IPR045031">
    <property type="entry name" value="DHP_synth-like"/>
</dbReference>
<evidence type="ECO:0000313" key="2">
    <source>
        <dbReference type="EMBL" id="KKN48875.1"/>
    </source>
</evidence>
<dbReference type="GO" id="GO:0004156">
    <property type="term" value="F:dihydropteroate synthase activity"/>
    <property type="evidence" value="ECO:0007669"/>
    <property type="project" value="TreeGrafter"/>
</dbReference>
<sequence>MKKIYTKIFDLLEIGDDFPTVIVGVINLSPESFYKGSVYGKPEEIRDAASEMIKNGAKILDIGGRSTAPWSEKITVEEELNRISLAMEILCKVIPKNIVISVDTQYKEVAEKAFDIATKEKRKIIINDVSCLKTDPSLADFIIERNLPIIIMASKKVPGDLCTIEEIINEFEKTIKKLKSRGYNENNIILDPGIG</sequence>
<dbReference type="AlphaFoldDB" id="A0A0F9QX39"/>
<dbReference type="Gene3D" id="3.20.20.20">
    <property type="entry name" value="Dihydropteroate synthase-like"/>
    <property type="match status" value="1"/>
</dbReference>
<dbReference type="InterPro" id="IPR011005">
    <property type="entry name" value="Dihydropteroate_synth-like_sf"/>
</dbReference>
<dbReference type="GO" id="GO:0046654">
    <property type="term" value="P:tetrahydrofolate biosynthetic process"/>
    <property type="evidence" value="ECO:0007669"/>
    <property type="project" value="TreeGrafter"/>
</dbReference>
<evidence type="ECO:0000259" key="1">
    <source>
        <dbReference type="PROSITE" id="PS50972"/>
    </source>
</evidence>
<comment type="caution">
    <text evidence="2">The sequence shown here is derived from an EMBL/GenBank/DDBJ whole genome shotgun (WGS) entry which is preliminary data.</text>
</comment>
<dbReference type="PROSITE" id="PS00793">
    <property type="entry name" value="DHPS_2"/>
    <property type="match status" value="1"/>
</dbReference>
<dbReference type="SUPFAM" id="SSF51717">
    <property type="entry name" value="Dihydropteroate synthetase-like"/>
    <property type="match status" value="1"/>
</dbReference>